<dbReference type="Gene3D" id="1.20.1250.20">
    <property type="entry name" value="MFS general substrate transporter like domains"/>
    <property type="match status" value="1"/>
</dbReference>
<dbReference type="PANTHER" id="PTHR23508:SF10">
    <property type="entry name" value="CARBOXYLIC ACID TRANSPORTER PROTEIN HOMOLOG"/>
    <property type="match status" value="1"/>
</dbReference>
<feature type="transmembrane region" description="Helical" evidence="5">
    <location>
        <begin position="417"/>
        <end position="437"/>
    </location>
</feature>
<dbReference type="PROSITE" id="PS00217">
    <property type="entry name" value="SUGAR_TRANSPORT_2"/>
    <property type="match status" value="1"/>
</dbReference>
<dbReference type="Proteomes" id="UP000187344">
    <property type="component" value="Unassembled WGS sequence"/>
</dbReference>
<comment type="subcellular location">
    <subcellularLocation>
        <location evidence="1">Membrane</location>
        <topology evidence="1">Multi-pass membrane protein</topology>
    </subcellularLocation>
</comment>
<keyword evidence="4 5" id="KW-0472">Membrane</keyword>
<keyword evidence="8" id="KW-1185">Reference proteome</keyword>
<feature type="transmembrane region" description="Helical" evidence="5">
    <location>
        <begin position="264"/>
        <end position="283"/>
    </location>
</feature>
<feature type="transmembrane region" description="Helical" evidence="5">
    <location>
        <begin position="392"/>
        <end position="411"/>
    </location>
</feature>
<feature type="transmembrane region" description="Helical" evidence="5">
    <location>
        <begin position="152"/>
        <end position="171"/>
    </location>
</feature>
<reference evidence="7 8" key="1">
    <citation type="submission" date="2016-12" db="EMBL/GenBank/DDBJ databases">
        <title>Comparative genomics of Bartonella apis.</title>
        <authorList>
            <person name="Engel P."/>
        </authorList>
    </citation>
    <scope>NUCLEOTIDE SEQUENCE [LARGE SCALE GENOMIC DNA]</scope>
    <source>
        <strain evidence="7 8">PEB0149</strain>
    </source>
</reference>
<dbReference type="Pfam" id="PF07690">
    <property type="entry name" value="MFS_1"/>
    <property type="match status" value="1"/>
</dbReference>
<feature type="transmembrane region" description="Helical" evidence="5">
    <location>
        <begin position="351"/>
        <end position="380"/>
    </location>
</feature>
<feature type="transmembrane region" description="Helical" evidence="5">
    <location>
        <begin position="28"/>
        <end position="49"/>
    </location>
</feature>
<dbReference type="PROSITE" id="PS50850">
    <property type="entry name" value="MFS"/>
    <property type="match status" value="1"/>
</dbReference>
<keyword evidence="2 5" id="KW-0812">Transmembrane</keyword>
<evidence type="ECO:0000256" key="3">
    <source>
        <dbReference type="ARBA" id="ARBA00022989"/>
    </source>
</evidence>
<name>A0A1R0F9E1_9HYPH</name>
<protein>
    <submittedName>
        <fullName evidence="7">MFS transporter, AAHS family, 4-hydroxybenzoate transporter</fullName>
    </submittedName>
</protein>
<dbReference type="PROSITE" id="PS00216">
    <property type="entry name" value="SUGAR_TRANSPORT_1"/>
    <property type="match status" value="1"/>
</dbReference>
<dbReference type="AlphaFoldDB" id="A0A1R0F9E1"/>
<evidence type="ECO:0000256" key="5">
    <source>
        <dbReference type="SAM" id="Phobius"/>
    </source>
</evidence>
<dbReference type="InterPro" id="IPR020846">
    <property type="entry name" value="MFS_dom"/>
</dbReference>
<evidence type="ECO:0000256" key="4">
    <source>
        <dbReference type="ARBA" id="ARBA00023136"/>
    </source>
</evidence>
<feature type="transmembrane region" description="Helical" evidence="5">
    <location>
        <begin position="69"/>
        <end position="88"/>
    </location>
</feature>
<feature type="transmembrane region" description="Helical" evidence="5">
    <location>
        <begin position="119"/>
        <end position="140"/>
    </location>
</feature>
<evidence type="ECO:0000256" key="1">
    <source>
        <dbReference type="ARBA" id="ARBA00004141"/>
    </source>
</evidence>
<evidence type="ECO:0000259" key="6">
    <source>
        <dbReference type="PROSITE" id="PS50850"/>
    </source>
</evidence>
<gene>
    <name evidence="7" type="ORF">PEB0149_010320</name>
</gene>
<feature type="transmembrane region" description="Helical" evidence="5">
    <location>
        <begin position="183"/>
        <end position="202"/>
    </location>
</feature>
<feature type="transmembrane region" description="Helical" evidence="5">
    <location>
        <begin position="95"/>
        <end position="113"/>
    </location>
</feature>
<dbReference type="InterPro" id="IPR011701">
    <property type="entry name" value="MFS"/>
</dbReference>
<organism evidence="7 8">
    <name type="scientific">Bartonella apis</name>
    <dbReference type="NCBI Taxonomy" id="1686310"/>
    <lineage>
        <taxon>Bacteria</taxon>
        <taxon>Pseudomonadati</taxon>
        <taxon>Pseudomonadota</taxon>
        <taxon>Alphaproteobacteria</taxon>
        <taxon>Hyphomicrobiales</taxon>
        <taxon>Bartonellaceae</taxon>
        <taxon>Bartonella</taxon>
    </lineage>
</organism>
<keyword evidence="3 5" id="KW-1133">Transmembrane helix</keyword>
<dbReference type="GO" id="GO:0046943">
    <property type="term" value="F:carboxylic acid transmembrane transporter activity"/>
    <property type="evidence" value="ECO:0007669"/>
    <property type="project" value="TreeGrafter"/>
</dbReference>
<evidence type="ECO:0000313" key="8">
    <source>
        <dbReference type="Proteomes" id="UP000187344"/>
    </source>
</evidence>
<comment type="caution">
    <text evidence="7">The sequence shown here is derived from an EMBL/GenBank/DDBJ whole genome shotgun (WGS) entry which is preliminary data.</text>
</comment>
<feature type="transmembrane region" description="Helical" evidence="5">
    <location>
        <begin position="303"/>
        <end position="320"/>
    </location>
</feature>
<dbReference type="OrthoDB" id="9784658at2"/>
<proteinExistence type="predicted"/>
<dbReference type="RefSeq" id="WP_075868631.1">
    <property type="nucleotide sequence ID" value="NZ_CALYQA010000004.1"/>
</dbReference>
<feature type="domain" description="Major facilitator superfamily (MFS) profile" evidence="6">
    <location>
        <begin position="29"/>
        <end position="442"/>
    </location>
</feature>
<sequence length="448" mass="48230">MAEGNNPKPALDISTTLDHMPFTLYQRLIVFFAALAVILDGFDSQLIGYAAPALMREWGLTKNEFMPSVVAGVFGSSVGAITGIFADYFGRKRALIGYMLTFGLFTSLVAMQNSILGIAIFRFIAGIGIGGALPIATTIAAEFTPQRYRTMVVTATIVCVPLGGVVAGFFAEVIMPDFGWRMMFLIGGAMPIALMIFCIVATPETPKYLVGHPERWPELRRILKKMGQMVDDNTTFTDTGEQEPTKRAGYGAIFRNNMARDTSALWCAFFFCLASVYAAFSWLPTMLASVNISQDVARSGLTVYNFGGVIGALVCSWFITKFGSYSPLILCSAGGALSALAVEFFDMSSHLLLLIMLLGLHGFFVNAVQSTMYALCAYIYPTKIRATGTSGALMFGRVGAIAAAFGGAPIITYSGSLGYFGLLAFSMFIVTIALLVLQRHIPPAKTAS</sequence>
<dbReference type="InterPro" id="IPR005829">
    <property type="entry name" value="Sugar_transporter_CS"/>
</dbReference>
<evidence type="ECO:0000256" key="2">
    <source>
        <dbReference type="ARBA" id="ARBA00022692"/>
    </source>
</evidence>
<dbReference type="InterPro" id="IPR036259">
    <property type="entry name" value="MFS_trans_sf"/>
</dbReference>
<feature type="transmembrane region" description="Helical" evidence="5">
    <location>
        <begin position="327"/>
        <end position="345"/>
    </location>
</feature>
<dbReference type="EMBL" id="LXYT01000001">
    <property type="protein sequence ID" value="OLY43601.1"/>
    <property type="molecule type" value="Genomic_DNA"/>
</dbReference>
<dbReference type="GO" id="GO:0005886">
    <property type="term" value="C:plasma membrane"/>
    <property type="evidence" value="ECO:0007669"/>
    <property type="project" value="TreeGrafter"/>
</dbReference>
<dbReference type="SUPFAM" id="SSF103473">
    <property type="entry name" value="MFS general substrate transporter"/>
    <property type="match status" value="1"/>
</dbReference>
<accession>A0A1R0F9E1</accession>
<evidence type="ECO:0000313" key="7">
    <source>
        <dbReference type="EMBL" id="OLY43601.1"/>
    </source>
</evidence>
<dbReference type="PANTHER" id="PTHR23508">
    <property type="entry name" value="CARBOXYLIC ACID TRANSPORTER PROTEIN HOMOLOG"/>
    <property type="match status" value="1"/>
</dbReference>